<name>A0AAV5UDW1_9BILA</name>
<dbReference type="EMBL" id="BTSX01000006">
    <property type="protein sequence ID" value="GMT04497.1"/>
    <property type="molecule type" value="Genomic_DNA"/>
</dbReference>
<reference evidence="1" key="1">
    <citation type="submission" date="2023-10" db="EMBL/GenBank/DDBJ databases">
        <title>Genome assembly of Pristionchus species.</title>
        <authorList>
            <person name="Yoshida K."/>
            <person name="Sommer R.J."/>
        </authorList>
    </citation>
    <scope>NUCLEOTIDE SEQUENCE</scope>
    <source>
        <strain evidence="1">RS0144</strain>
    </source>
</reference>
<dbReference type="AlphaFoldDB" id="A0AAV5UDW1"/>
<proteinExistence type="predicted"/>
<protein>
    <submittedName>
        <fullName evidence="1">Uncharacterized protein</fullName>
    </submittedName>
</protein>
<evidence type="ECO:0000313" key="1">
    <source>
        <dbReference type="EMBL" id="GMT04497.1"/>
    </source>
</evidence>
<dbReference type="PANTHER" id="PTHR32122:SF1">
    <property type="entry name" value="TATA BOX-BINDING PROTEIN-ASSOCIATED FACTOR RNA POLYMERASE I SUBUNIT A"/>
    <property type="match status" value="1"/>
</dbReference>
<evidence type="ECO:0000313" key="2">
    <source>
        <dbReference type="Proteomes" id="UP001432027"/>
    </source>
</evidence>
<accession>A0AAV5UDW1</accession>
<dbReference type="InterPro" id="IPR052669">
    <property type="entry name" value="SL1/TIF-IB_Component"/>
</dbReference>
<dbReference type="PANTHER" id="PTHR32122">
    <property type="entry name" value="TATA BOX-BINDING PROTEIN ASSOCIATED FACTOR RNA POLYMERASE I SUBUNIT A"/>
    <property type="match status" value="1"/>
</dbReference>
<sequence length="546" mass="63082">FIMSKRKKRRLDESEANSRVHIVVPPNVITDMHLPEVGRPKRCLEVTFQADQIRNSETTNQIEKGLLKLLDHICSIYNGRYKVYSQSLVNHHLTIFSILGMPVGLSSKSFLYQYTYAIGAHSACTRFMRANQKREGDNYHFTEILRLFACAQRATNNFLYLQSGLAVDSFCIRRNCSVLFRQLMTLNSLITSRRWEELGRYLNSCPFLHSPNTAWMYCAQTIKRMTYIERLYRSLRHDMFISALFVWQAATLRVLHMKESREWASSRQLNILRRAIKQCSITAGVRVPEHVLLTDSVAVMISLEEAYMIHHFHIIDLNLPGAHDNYRQPYEAFKLLAQSWCWQEDLRIISGVTDPGSQLIEALLDVAEREGSAGVVFALSALRGFMKIVEVIEGRESLDRLLSYSISCPRAVRPLAAQLREFGMEEQAKEMIDKAIDPSSAIHSSDPIWLEWSEGKMDGANEDDEETYTAVVRVLMSYLDYGTNRLHERAWILLEKAMKGSESSRWSDLWEERADWWPDFHGGEMEKRGRKARKKVLKRLAKVVIS</sequence>
<keyword evidence="2" id="KW-1185">Reference proteome</keyword>
<comment type="caution">
    <text evidence="1">The sequence shown here is derived from an EMBL/GenBank/DDBJ whole genome shotgun (WGS) entry which is preliminary data.</text>
</comment>
<gene>
    <name evidence="1" type="ORF">PENTCL1PPCAC_26671</name>
</gene>
<dbReference type="Proteomes" id="UP001432027">
    <property type="component" value="Unassembled WGS sequence"/>
</dbReference>
<feature type="non-terminal residue" evidence="1">
    <location>
        <position position="1"/>
    </location>
</feature>
<organism evidence="1 2">
    <name type="scientific">Pristionchus entomophagus</name>
    <dbReference type="NCBI Taxonomy" id="358040"/>
    <lineage>
        <taxon>Eukaryota</taxon>
        <taxon>Metazoa</taxon>
        <taxon>Ecdysozoa</taxon>
        <taxon>Nematoda</taxon>
        <taxon>Chromadorea</taxon>
        <taxon>Rhabditida</taxon>
        <taxon>Rhabditina</taxon>
        <taxon>Diplogasteromorpha</taxon>
        <taxon>Diplogasteroidea</taxon>
        <taxon>Neodiplogasteridae</taxon>
        <taxon>Pristionchus</taxon>
    </lineage>
</organism>